<reference evidence="1" key="2">
    <citation type="submission" date="2024-07" db="EMBL/GenBank/DDBJ databases">
        <title>A complete genome sequence for Pseudomonas syringae USA007.</title>
        <authorList>
            <person name="Baltrus D.A."/>
        </authorList>
    </citation>
    <scope>NUCLEOTIDE SEQUENCE</scope>
    <source>
        <strain evidence="1">USA007</strain>
    </source>
</reference>
<proteinExistence type="predicted"/>
<reference evidence="1" key="1">
    <citation type="journal article" date="2014" name="Genome Announc.">
        <title>Draft Genome Sequences of a Phylogenetically Diverse Suite of Pseudomonas syringae Strains from Multiple Source Populations.</title>
        <authorList>
            <person name="Baltrus D.A."/>
            <person name="Yourstone S."/>
            <person name="Lind A."/>
            <person name="Guilbaud C."/>
            <person name="Sands D.C."/>
            <person name="Jones C.D."/>
            <person name="Morris C.E."/>
            <person name="Dangl J.L."/>
        </authorList>
    </citation>
    <scope>NUCLEOTIDE SEQUENCE</scope>
    <source>
        <strain evidence="1">USA007</strain>
    </source>
</reference>
<gene>
    <name evidence="1" type="ORF">N027_20350</name>
</gene>
<dbReference type="RefSeq" id="WP_024658219.1">
    <property type="nucleotide sequence ID" value="NZ_CP159278.1"/>
</dbReference>
<sequence length="358" mass="39340">MPLPQDRKGQKPRASQVVPTLDAERLRQNAVTSIRLGLEDFQRCQQSVDSGGDPARALSAVRNLVAGVLLLFKYRLACCVKEPADAAKLLFLPPEVLPHSDGQGGIAWLPIGNFKPNTIDVALIRKRFYTFGITVDWEQFDKLKVCRNDLEHLHPANTLGEVAELVAGLFPVLRDFINANMSESPVELLGEAWQIMLAHHDFVTDIRAECAAAWQGMGVPEGMVIWLDDCRCEDCGSTLLAPATESVSAHLEVDRDEEEFEYVCHACNEHGLIAPLLIETLNDAHDGDYSSGEEPEVETCDLCDHSTFLVSEQACSWCGSSLTHTACFICNEGLGQEDVGNGGLCSYHAHHAAKVMRE</sequence>
<evidence type="ECO:0000313" key="1">
    <source>
        <dbReference type="EMBL" id="XCN76804.1"/>
    </source>
</evidence>
<organism evidence="1">
    <name type="scientific">Pseudomonas syringae USA007</name>
    <dbReference type="NCBI Taxonomy" id="1357288"/>
    <lineage>
        <taxon>Bacteria</taxon>
        <taxon>Pseudomonadati</taxon>
        <taxon>Pseudomonadota</taxon>
        <taxon>Gammaproteobacteria</taxon>
        <taxon>Pseudomonadales</taxon>
        <taxon>Pseudomonadaceae</taxon>
        <taxon>Pseudomonas</taxon>
        <taxon>Pseudomonas syringae</taxon>
    </lineage>
</organism>
<dbReference type="AlphaFoldDB" id="A0AAU8M686"/>
<accession>A0AAU8M686</accession>
<name>A0AAU8M686_PSESX</name>
<dbReference type="EMBL" id="CP159278">
    <property type="protein sequence ID" value="XCN76804.1"/>
    <property type="molecule type" value="Genomic_DNA"/>
</dbReference>
<protein>
    <submittedName>
        <fullName evidence="1">Uncharacterized protein</fullName>
    </submittedName>
</protein>